<dbReference type="GO" id="GO:0005829">
    <property type="term" value="C:cytosol"/>
    <property type="evidence" value="ECO:0007669"/>
    <property type="project" value="TreeGrafter"/>
</dbReference>
<reference evidence="7" key="1">
    <citation type="journal article" date="2014" name="Front. Microbiol.">
        <title>High frequency of phylogenetically diverse reductive dehalogenase-homologous genes in deep subseafloor sedimentary metagenomes.</title>
        <authorList>
            <person name="Kawai M."/>
            <person name="Futagami T."/>
            <person name="Toyoda A."/>
            <person name="Takaki Y."/>
            <person name="Nishi S."/>
            <person name="Hori S."/>
            <person name="Arai W."/>
            <person name="Tsubouchi T."/>
            <person name="Morono Y."/>
            <person name="Uchiyama I."/>
            <person name="Ito T."/>
            <person name="Fujiyama A."/>
            <person name="Inagaki F."/>
            <person name="Takami H."/>
        </authorList>
    </citation>
    <scope>NUCLEOTIDE SEQUENCE</scope>
    <source>
        <strain evidence="7">Expedition CK06-06</strain>
    </source>
</reference>
<evidence type="ECO:0000313" key="7">
    <source>
        <dbReference type="EMBL" id="GAG39588.1"/>
    </source>
</evidence>
<dbReference type="EC" id="2.7.2.3" evidence="2"/>
<evidence type="ECO:0000256" key="2">
    <source>
        <dbReference type="ARBA" id="ARBA00013061"/>
    </source>
</evidence>
<dbReference type="PRINTS" id="PR00477">
    <property type="entry name" value="PHGLYCKINASE"/>
</dbReference>
<dbReference type="GO" id="GO:0005524">
    <property type="term" value="F:ATP binding"/>
    <property type="evidence" value="ECO:0007669"/>
    <property type="project" value="UniProtKB-KW"/>
</dbReference>
<dbReference type="InterPro" id="IPR015824">
    <property type="entry name" value="Phosphoglycerate_kinase_N"/>
</dbReference>
<dbReference type="GO" id="GO:0004618">
    <property type="term" value="F:phosphoglycerate kinase activity"/>
    <property type="evidence" value="ECO:0007669"/>
    <property type="project" value="UniProtKB-EC"/>
</dbReference>
<evidence type="ECO:0000256" key="4">
    <source>
        <dbReference type="ARBA" id="ARBA00022741"/>
    </source>
</evidence>
<protein>
    <recommendedName>
        <fullName evidence="2">phosphoglycerate kinase</fullName>
        <ecNumber evidence="2">2.7.2.3</ecNumber>
    </recommendedName>
</protein>
<dbReference type="GO" id="GO:0043531">
    <property type="term" value="F:ADP binding"/>
    <property type="evidence" value="ECO:0007669"/>
    <property type="project" value="TreeGrafter"/>
</dbReference>
<comment type="catalytic activity">
    <reaction evidence="1">
        <text>(2R)-3-phosphoglycerate + ATP = (2R)-3-phospho-glyceroyl phosphate + ADP</text>
        <dbReference type="Rhea" id="RHEA:14801"/>
        <dbReference type="ChEBI" id="CHEBI:30616"/>
        <dbReference type="ChEBI" id="CHEBI:57604"/>
        <dbReference type="ChEBI" id="CHEBI:58272"/>
        <dbReference type="ChEBI" id="CHEBI:456216"/>
        <dbReference type="EC" id="2.7.2.3"/>
    </reaction>
</comment>
<comment type="caution">
    <text evidence="7">The sequence shown here is derived from an EMBL/GenBank/DDBJ whole genome shotgun (WGS) entry which is preliminary data.</text>
</comment>
<dbReference type="AlphaFoldDB" id="X0XSH2"/>
<dbReference type="SUPFAM" id="SSF53748">
    <property type="entry name" value="Phosphoglycerate kinase"/>
    <property type="match status" value="1"/>
</dbReference>
<dbReference type="PANTHER" id="PTHR11406:SF23">
    <property type="entry name" value="PHOSPHOGLYCERATE KINASE 1, CHLOROPLASTIC-RELATED"/>
    <property type="match status" value="1"/>
</dbReference>
<proteinExistence type="predicted"/>
<dbReference type="InterPro" id="IPR036043">
    <property type="entry name" value="Phosphoglycerate_kinase_sf"/>
</dbReference>
<evidence type="ECO:0000256" key="6">
    <source>
        <dbReference type="ARBA" id="ARBA00022840"/>
    </source>
</evidence>
<evidence type="ECO:0000256" key="5">
    <source>
        <dbReference type="ARBA" id="ARBA00022777"/>
    </source>
</evidence>
<keyword evidence="6" id="KW-0067">ATP-binding</keyword>
<dbReference type="Pfam" id="PF00162">
    <property type="entry name" value="PGK"/>
    <property type="match status" value="1"/>
</dbReference>
<keyword evidence="3" id="KW-0808">Transferase</keyword>
<dbReference type="Gene3D" id="3.40.50.1260">
    <property type="entry name" value="Phosphoglycerate kinase, N-terminal domain"/>
    <property type="match status" value="1"/>
</dbReference>
<evidence type="ECO:0000256" key="3">
    <source>
        <dbReference type="ARBA" id="ARBA00022679"/>
    </source>
</evidence>
<sequence length="69" mass="7210">KFEKGTKEIAQAVVTSDAYTVVGGGDTEAALTKFGMVKKVDYISSGGGAMLDFLADGTLPGIEAIRRKK</sequence>
<dbReference type="PANTHER" id="PTHR11406">
    <property type="entry name" value="PHOSPHOGLYCERATE KINASE"/>
    <property type="match status" value="1"/>
</dbReference>
<keyword evidence="5" id="KW-0418">Kinase</keyword>
<feature type="non-terminal residue" evidence="7">
    <location>
        <position position="1"/>
    </location>
</feature>
<accession>X0XSH2</accession>
<dbReference type="GO" id="GO:0006096">
    <property type="term" value="P:glycolytic process"/>
    <property type="evidence" value="ECO:0007669"/>
    <property type="project" value="InterPro"/>
</dbReference>
<name>X0XSH2_9ZZZZ</name>
<gene>
    <name evidence="7" type="ORF">S01H1_65761</name>
</gene>
<evidence type="ECO:0000256" key="1">
    <source>
        <dbReference type="ARBA" id="ARBA00000642"/>
    </source>
</evidence>
<dbReference type="EMBL" id="BARS01043437">
    <property type="protein sequence ID" value="GAG39588.1"/>
    <property type="molecule type" value="Genomic_DNA"/>
</dbReference>
<dbReference type="InterPro" id="IPR001576">
    <property type="entry name" value="Phosphoglycerate_kinase"/>
</dbReference>
<dbReference type="GO" id="GO:0006094">
    <property type="term" value="P:gluconeogenesis"/>
    <property type="evidence" value="ECO:0007669"/>
    <property type="project" value="TreeGrafter"/>
</dbReference>
<keyword evidence="4" id="KW-0547">Nucleotide-binding</keyword>
<organism evidence="7">
    <name type="scientific">marine sediment metagenome</name>
    <dbReference type="NCBI Taxonomy" id="412755"/>
    <lineage>
        <taxon>unclassified sequences</taxon>
        <taxon>metagenomes</taxon>
        <taxon>ecological metagenomes</taxon>
    </lineage>
</organism>